<keyword evidence="4" id="KW-1185">Reference proteome</keyword>
<dbReference type="RefSeq" id="WP_303277346.1">
    <property type="nucleotide sequence ID" value="NZ_JAUOEK010000084.1"/>
</dbReference>
<evidence type="ECO:0000313" key="4">
    <source>
        <dbReference type="Proteomes" id="UP001176883"/>
    </source>
</evidence>
<organism evidence="3 4">
    <name type="scientific">Flavivirga aquimarina</name>
    <dbReference type="NCBI Taxonomy" id="2027862"/>
    <lineage>
        <taxon>Bacteria</taxon>
        <taxon>Pseudomonadati</taxon>
        <taxon>Bacteroidota</taxon>
        <taxon>Flavobacteriia</taxon>
        <taxon>Flavobacteriales</taxon>
        <taxon>Flavobacteriaceae</taxon>
        <taxon>Flavivirga</taxon>
    </lineage>
</organism>
<proteinExistence type="predicted"/>
<gene>
    <name evidence="3" type="ORF">Q4Q35_07505</name>
</gene>
<evidence type="ECO:0000256" key="1">
    <source>
        <dbReference type="ARBA" id="ARBA00022729"/>
    </source>
</evidence>
<evidence type="ECO:0000259" key="2">
    <source>
        <dbReference type="Pfam" id="PF18962"/>
    </source>
</evidence>
<name>A0ABT8W942_9FLAO</name>
<dbReference type="NCBIfam" id="TIGR04183">
    <property type="entry name" value="Por_Secre_tail"/>
    <property type="match status" value="1"/>
</dbReference>
<evidence type="ECO:0000313" key="3">
    <source>
        <dbReference type="EMBL" id="MDO5969649.1"/>
    </source>
</evidence>
<comment type="caution">
    <text evidence="3">The sequence shown here is derived from an EMBL/GenBank/DDBJ whole genome shotgun (WGS) entry which is preliminary data.</text>
</comment>
<keyword evidence="1" id="KW-0732">Signal</keyword>
<dbReference type="Pfam" id="PF18962">
    <property type="entry name" value="Por_Secre_tail"/>
    <property type="match status" value="1"/>
</dbReference>
<reference evidence="3" key="1">
    <citation type="submission" date="2023-07" db="EMBL/GenBank/DDBJ databases">
        <title>Two novel species in the genus Flavivirga.</title>
        <authorList>
            <person name="Kwon K."/>
        </authorList>
    </citation>
    <scope>NUCLEOTIDE SEQUENCE</scope>
    <source>
        <strain evidence="3">KCTC 52353</strain>
    </source>
</reference>
<dbReference type="InterPro" id="IPR026444">
    <property type="entry name" value="Secre_tail"/>
</dbReference>
<feature type="domain" description="Secretion system C-terminal sorting" evidence="2">
    <location>
        <begin position="98"/>
        <end position="168"/>
    </location>
</feature>
<accession>A0ABT8W942</accession>
<sequence length="172" mass="19361">MKQINFRNTRQFYLNHRLILLLFFLLIYVSQIKAQEIVLTSGNSISDTGGSVSYSVGQIIQQNATGSNGSIIQGIQFYFDSSTLTVIDMETNLEIATYPNPTTSILNIHVDDFKPNTLSYKLFNTSGKLISNGTVTDNTTRINVDHLQMATYILKINNTLNQKVQTFKIIKN</sequence>
<dbReference type="Proteomes" id="UP001176883">
    <property type="component" value="Unassembled WGS sequence"/>
</dbReference>
<protein>
    <submittedName>
        <fullName evidence="3">T9SS type A sorting domain-containing protein</fullName>
    </submittedName>
</protein>
<dbReference type="EMBL" id="JAUOEK010000084">
    <property type="protein sequence ID" value="MDO5969649.1"/>
    <property type="molecule type" value="Genomic_DNA"/>
</dbReference>